<dbReference type="Gene3D" id="3.30.460.10">
    <property type="entry name" value="Beta Polymerase, domain 2"/>
    <property type="match status" value="1"/>
</dbReference>
<dbReference type="UniPathway" id="UPA00908">
    <property type="reaction ID" value="UER00886"/>
</dbReference>
<dbReference type="SUPFAM" id="SSF81301">
    <property type="entry name" value="Nucleotidyltransferase"/>
    <property type="match status" value="1"/>
</dbReference>
<comment type="catalytic activity">
    <reaction evidence="4">
        <text>guanosine 3',5'-bis(diphosphate) + H2O = GDP + diphosphate + H(+)</text>
        <dbReference type="Rhea" id="RHEA:14253"/>
        <dbReference type="ChEBI" id="CHEBI:15377"/>
        <dbReference type="ChEBI" id="CHEBI:15378"/>
        <dbReference type="ChEBI" id="CHEBI:33019"/>
        <dbReference type="ChEBI" id="CHEBI:58189"/>
        <dbReference type="ChEBI" id="CHEBI:77828"/>
        <dbReference type="EC" id="3.1.7.2"/>
    </reaction>
</comment>
<dbReference type="InterPro" id="IPR043519">
    <property type="entry name" value="NT_sf"/>
</dbReference>
<dbReference type="GO" id="GO:0015970">
    <property type="term" value="P:guanosine tetraphosphate biosynthetic process"/>
    <property type="evidence" value="ECO:0007669"/>
    <property type="project" value="UniProtKB-UniPathway"/>
</dbReference>
<dbReference type="Gene3D" id="1.10.3210.10">
    <property type="entry name" value="Hypothetical protein af1432"/>
    <property type="match status" value="1"/>
</dbReference>
<evidence type="ECO:0000313" key="8">
    <source>
        <dbReference type="EMBL" id="MBA4724344.1"/>
    </source>
</evidence>
<dbReference type="CDD" id="cd01668">
    <property type="entry name" value="TGS_RSH"/>
    <property type="match status" value="1"/>
</dbReference>
<evidence type="ECO:0000313" key="9">
    <source>
        <dbReference type="Proteomes" id="UP000585327"/>
    </source>
</evidence>
<organism evidence="8 9">
    <name type="scientific">SAR86 cluster bacterium</name>
    <dbReference type="NCBI Taxonomy" id="2030880"/>
    <lineage>
        <taxon>Bacteria</taxon>
        <taxon>Pseudomonadati</taxon>
        <taxon>Pseudomonadota</taxon>
        <taxon>Gammaproteobacteria</taxon>
        <taxon>SAR86 cluster</taxon>
    </lineage>
</organism>
<dbReference type="FunFam" id="3.10.20.30:FF:000002">
    <property type="entry name" value="GTP pyrophosphokinase (RelA/SpoT)"/>
    <property type="match status" value="1"/>
</dbReference>
<dbReference type="Proteomes" id="UP000585327">
    <property type="component" value="Unassembled WGS sequence"/>
</dbReference>
<dbReference type="InterPro" id="IPR007685">
    <property type="entry name" value="RelA_SpoT"/>
</dbReference>
<dbReference type="SMART" id="SM00471">
    <property type="entry name" value="HDc"/>
    <property type="match status" value="1"/>
</dbReference>
<dbReference type="Pfam" id="PF19296">
    <property type="entry name" value="RelA_AH_RIS"/>
    <property type="match status" value="1"/>
</dbReference>
<dbReference type="Pfam" id="PF13328">
    <property type="entry name" value="HD_4"/>
    <property type="match status" value="1"/>
</dbReference>
<dbReference type="InterPro" id="IPR045600">
    <property type="entry name" value="RelA/SpoT_AH_RIS"/>
</dbReference>
<dbReference type="PANTHER" id="PTHR21262">
    <property type="entry name" value="GUANOSINE-3',5'-BIS DIPHOSPHATE 3'-PYROPHOSPHOHYDROLASE"/>
    <property type="match status" value="1"/>
</dbReference>
<dbReference type="InterPro" id="IPR012675">
    <property type="entry name" value="Beta-grasp_dom_sf"/>
</dbReference>
<dbReference type="GO" id="GO:0042594">
    <property type="term" value="P:response to starvation"/>
    <property type="evidence" value="ECO:0007669"/>
    <property type="project" value="TreeGrafter"/>
</dbReference>
<sequence>MTDQALPNKSLNNISESDLLRIPSYLLAPVQSYLKNADIKKIERAYTFAFIAHDGQKRKDGSAYISHPVAVAKIVAELKMDPDSICAALMHDVIEDCDVPKTVLEKNFGSDVANIIDGVSKLGKIKMQNKAETNANNFQKMALAMANDVRVILVKLCDRVHNMRTIDFMPRRKQIIKSQETLDIYAPLALRVGMINIKNELEERAFRCIHPLRAEMLDSAIKKSSGGRKKIVEKIRKELKANLKTNGIKGAAVKGREKNVFSIYKKIKTKHKPFSEILDVYGFRILVDSVDECYRTIGIIHNYYAPLENRFKDYIAIPKMNGYQALHTTLLALDAFPIEVQVQTRSMFDTANRGVAAHWGYKTSEDGRGSELRASKWLTGLIDLYKDSKDSSEFVESIKTDLDPKEVFVFSPKGHIYGLKIGATPIDFAYAIHKDLGDTIVGCKVNRKEAPINVELESGQTVEIITSKKKDIVIDPAWLNFVVTSRARSGIRARLRKQKVSSARKVGKLMLETELKRSGLQLSDYKGATLKRVLKSIGVSSLTKLITELGQGQRTGNIVAERFYEGLQIRKGTPEQKINPLKLSDKKIEGVSVVFAKCCRPIYGDEIVAHSDTERGIVIHHKICKQVVPFLATDSRYQPALWEEDKKEHTYTAKLKVTTENKVGVLSDVLSIFTREGVNVVFVNTNAIDKTFAIID</sequence>
<name>A0A838YJ24_9GAMM</name>
<evidence type="ECO:0000256" key="3">
    <source>
        <dbReference type="ARBA" id="ARBA00024387"/>
    </source>
</evidence>
<dbReference type="CDD" id="cd00077">
    <property type="entry name" value="HDc"/>
    <property type="match status" value="1"/>
</dbReference>
<dbReference type="FunFam" id="3.30.460.10:FF:000001">
    <property type="entry name" value="GTP pyrophosphokinase RelA"/>
    <property type="match status" value="1"/>
</dbReference>
<dbReference type="InterPro" id="IPR003607">
    <property type="entry name" value="HD/PDEase_dom"/>
</dbReference>
<dbReference type="Gene3D" id="3.10.20.30">
    <property type="match status" value="1"/>
</dbReference>
<comment type="function">
    <text evidence="5">In eubacteria ppGpp (guanosine 3'-diphosphate 5'-diphosphate) is a mediator of the stringent response that coordinates a variety of cellular activities in response to changes in nutritional abundance.</text>
</comment>
<dbReference type="EMBL" id="JACETM010000049">
    <property type="protein sequence ID" value="MBA4724344.1"/>
    <property type="molecule type" value="Genomic_DNA"/>
</dbReference>
<evidence type="ECO:0000256" key="5">
    <source>
        <dbReference type="RuleBase" id="RU003847"/>
    </source>
</evidence>
<dbReference type="GO" id="GO:0005886">
    <property type="term" value="C:plasma membrane"/>
    <property type="evidence" value="ECO:0007669"/>
    <property type="project" value="TreeGrafter"/>
</dbReference>
<dbReference type="NCBIfam" id="TIGR00691">
    <property type="entry name" value="spoT_relA"/>
    <property type="match status" value="1"/>
</dbReference>
<feature type="domain" description="ACT" evidence="6">
    <location>
        <begin position="654"/>
        <end position="696"/>
    </location>
</feature>
<dbReference type="InterPro" id="IPR004095">
    <property type="entry name" value="TGS"/>
</dbReference>
<evidence type="ECO:0000259" key="6">
    <source>
        <dbReference type="PROSITE" id="PS51671"/>
    </source>
</evidence>
<evidence type="ECO:0000256" key="1">
    <source>
        <dbReference type="ARBA" id="ARBA00022801"/>
    </source>
</evidence>
<dbReference type="PROSITE" id="PS51671">
    <property type="entry name" value="ACT"/>
    <property type="match status" value="1"/>
</dbReference>
<gene>
    <name evidence="8" type="ORF">H2021_03900</name>
</gene>
<feature type="non-terminal residue" evidence="8">
    <location>
        <position position="696"/>
    </location>
</feature>
<keyword evidence="1 8" id="KW-0378">Hydrolase</keyword>
<dbReference type="EC" id="3.1.7.2" evidence="3"/>
<evidence type="ECO:0000259" key="7">
    <source>
        <dbReference type="PROSITE" id="PS51880"/>
    </source>
</evidence>
<evidence type="ECO:0000256" key="4">
    <source>
        <dbReference type="ARBA" id="ARBA00047968"/>
    </source>
</evidence>
<dbReference type="GO" id="GO:0008728">
    <property type="term" value="F:GTP diphosphokinase activity"/>
    <property type="evidence" value="ECO:0007669"/>
    <property type="project" value="TreeGrafter"/>
</dbReference>
<dbReference type="Pfam" id="PF04607">
    <property type="entry name" value="RelA_SpoT"/>
    <property type="match status" value="1"/>
</dbReference>
<dbReference type="GO" id="GO:0015949">
    <property type="term" value="P:nucleobase-containing small molecule interconversion"/>
    <property type="evidence" value="ECO:0007669"/>
    <property type="project" value="UniProtKB-ARBA"/>
</dbReference>
<dbReference type="InterPro" id="IPR033655">
    <property type="entry name" value="TGS_RelA/SpoT"/>
</dbReference>
<evidence type="ECO:0000256" key="2">
    <source>
        <dbReference type="ARBA" id="ARBA00024329"/>
    </source>
</evidence>
<dbReference type="SUPFAM" id="SSF81271">
    <property type="entry name" value="TGS-like"/>
    <property type="match status" value="1"/>
</dbReference>
<dbReference type="SUPFAM" id="SSF55021">
    <property type="entry name" value="ACT-like"/>
    <property type="match status" value="1"/>
</dbReference>
<dbReference type="FunFam" id="1.10.3210.10:FF:000001">
    <property type="entry name" value="GTP pyrophosphokinase RelA"/>
    <property type="match status" value="1"/>
</dbReference>
<dbReference type="SUPFAM" id="SSF109604">
    <property type="entry name" value="HD-domain/PDEase-like"/>
    <property type="match status" value="1"/>
</dbReference>
<comment type="caution">
    <text evidence="8">The sequence shown here is derived from an EMBL/GenBank/DDBJ whole genome shotgun (WGS) entry which is preliminary data.</text>
</comment>
<protein>
    <recommendedName>
        <fullName evidence="3">guanosine-3',5'-bis(diphosphate) 3'-diphosphatase</fullName>
        <ecNumber evidence="3">3.1.7.2</ecNumber>
    </recommendedName>
</protein>
<proteinExistence type="inferred from homology"/>
<dbReference type="GO" id="GO:0008893">
    <property type="term" value="F:guanosine-3',5'-bis(diphosphate) 3'-diphosphatase activity"/>
    <property type="evidence" value="ECO:0007669"/>
    <property type="project" value="UniProtKB-EC"/>
</dbReference>
<dbReference type="SMART" id="SM00954">
    <property type="entry name" value="RelA_SpoT"/>
    <property type="match status" value="1"/>
</dbReference>
<comment type="similarity">
    <text evidence="5">Belongs to the relA/spoT family.</text>
</comment>
<feature type="domain" description="TGS" evidence="7">
    <location>
        <begin position="403"/>
        <end position="466"/>
    </location>
</feature>
<dbReference type="CDD" id="cd05399">
    <property type="entry name" value="NT_Rel-Spo_like"/>
    <property type="match status" value="1"/>
</dbReference>
<dbReference type="InterPro" id="IPR012676">
    <property type="entry name" value="TGS-like"/>
</dbReference>
<dbReference type="PROSITE" id="PS51880">
    <property type="entry name" value="TGS"/>
    <property type="match status" value="1"/>
</dbReference>
<dbReference type="InterPro" id="IPR045865">
    <property type="entry name" value="ACT-like_dom_sf"/>
</dbReference>
<dbReference type="Pfam" id="PF02824">
    <property type="entry name" value="TGS"/>
    <property type="match status" value="1"/>
</dbReference>
<dbReference type="AlphaFoldDB" id="A0A838YJ24"/>
<comment type="pathway">
    <text evidence="2">Purine metabolism; ppGpp biosynthesis; ppGpp from GDP: step 1/1.</text>
</comment>
<accession>A0A838YJ24</accession>
<dbReference type="PANTHER" id="PTHR21262:SF36">
    <property type="entry name" value="BIFUNCTIONAL (P)PPGPP SYNTHASE_HYDROLASE SPOT"/>
    <property type="match status" value="1"/>
</dbReference>
<reference evidence="8 9" key="1">
    <citation type="submission" date="2020-06" db="EMBL/GenBank/DDBJ databases">
        <title>Dysbiosis in marine aquaculture revealed through microbiome analysis: reverse ecology for environmental sustainability.</title>
        <authorList>
            <person name="Haro-Moreno J.M."/>
            <person name="Coutinho F.H."/>
            <person name="Zaragoza-Solas A."/>
            <person name="Picazo A."/>
            <person name="Almagro-Moreno S."/>
            <person name="Lopez-Perez M."/>
        </authorList>
    </citation>
    <scope>NUCLEOTIDE SEQUENCE [LARGE SCALE GENOMIC DNA]</scope>
    <source>
        <strain evidence="8">MCMED-G42</strain>
    </source>
</reference>
<dbReference type="InterPro" id="IPR004811">
    <property type="entry name" value="RelA/Spo_fam"/>
</dbReference>
<dbReference type="InterPro" id="IPR002912">
    <property type="entry name" value="ACT_dom"/>
</dbReference>